<gene>
    <name evidence="2" type="ORF">CEXT_690371</name>
</gene>
<protein>
    <submittedName>
        <fullName evidence="2">Uncharacterized protein</fullName>
    </submittedName>
</protein>
<comment type="caution">
    <text evidence="2">The sequence shown here is derived from an EMBL/GenBank/DDBJ whole genome shotgun (WGS) entry which is preliminary data.</text>
</comment>
<organism evidence="2 3">
    <name type="scientific">Caerostris extrusa</name>
    <name type="common">Bark spider</name>
    <name type="synonym">Caerostris bankana</name>
    <dbReference type="NCBI Taxonomy" id="172846"/>
    <lineage>
        <taxon>Eukaryota</taxon>
        <taxon>Metazoa</taxon>
        <taxon>Ecdysozoa</taxon>
        <taxon>Arthropoda</taxon>
        <taxon>Chelicerata</taxon>
        <taxon>Arachnida</taxon>
        <taxon>Araneae</taxon>
        <taxon>Araneomorphae</taxon>
        <taxon>Entelegynae</taxon>
        <taxon>Araneoidea</taxon>
        <taxon>Araneidae</taxon>
        <taxon>Caerostris</taxon>
    </lineage>
</organism>
<evidence type="ECO:0000313" key="3">
    <source>
        <dbReference type="Proteomes" id="UP001054945"/>
    </source>
</evidence>
<keyword evidence="3" id="KW-1185">Reference proteome</keyword>
<name>A0AAV4XLP6_CAEEX</name>
<evidence type="ECO:0000313" key="2">
    <source>
        <dbReference type="EMBL" id="GIY95608.1"/>
    </source>
</evidence>
<sequence>MFSGPNENIPSIRKPLENKKNLSTRQQASHHSGHESLETTSPDIRIESSALTSPFEVICAKMGTITRYIYVPLSILEHSVHYENPRELEESQYKATGNNHSIHESLLTTSPDIRIESSALTSPFEVICAKMGTITRYIYVPLSVLRSLVPGITGF</sequence>
<dbReference type="EMBL" id="BPLR01017940">
    <property type="protein sequence ID" value="GIY95608.1"/>
    <property type="molecule type" value="Genomic_DNA"/>
</dbReference>
<feature type="region of interest" description="Disordered" evidence="1">
    <location>
        <begin position="1"/>
        <end position="45"/>
    </location>
</feature>
<evidence type="ECO:0000256" key="1">
    <source>
        <dbReference type="SAM" id="MobiDB-lite"/>
    </source>
</evidence>
<accession>A0AAV4XLP6</accession>
<proteinExistence type="predicted"/>
<feature type="compositionally biased region" description="Polar residues" evidence="1">
    <location>
        <begin position="21"/>
        <end position="30"/>
    </location>
</feature>
<reference evidence="2 3" key="1">
    <citation type="submission" date="2021-06" db="EMBL/GenBank/DDBJ databases">
        <title>Caerostris extrusa draft genome.</title>
        <authorList>
            <person name="Kono N."/>
            <person name="Arakawa K."/>
        </authorList>
    </citation>
    <scope>NUCLEOTIDE SEQUENCE [LARGE SCALE GENOMIC DNA]</scope>
</reference>
<dbReference type="AlphaFoldDB" id="A0AAV4XLP6"/>
<dbReference type="Proteomes" id="UP001054945">
    <property type="component" value="Unassembled WGS sequence"/>
</dbReference>